<gene>
    <name evidence="6" type="ORF">J3Q64DRAFT_1669798</name>
</gene>
<dbReference type="Pfam" id="PF20843">
    <property type="entry name" value="Rax2_3"/>
    <property type="match status" value="1"/>
</dbReference>
<feature type="domain" description="Rax2-like C-terminal" evidence="3">
    <location>
        <begin position="876"/>
        <end position="1095"/>
    </location>
</feature>
<dbReference type="InterPro" id="IPR024982">
    <property type="entry name" value="Rax2-like_C"/>
</dbReference>
<feature type="non-terminal residue" evidence="6">
    <location>
        <position position="1372"/>
    </location>
</feature>
<keyword evidence="1" id="KW-0472">Membrane</keyword>
<feature type="chain" id="PRO_5045791194" evidence="2">
    <location>
        <begin position="23"/>
        <end position="1372"/>
    </location>
</feature>
<evidence type="ECO:0000313" key="7">
    <source>
        <dbReference type="Proteomes" id="UP001448207"/>
    </source>
</evidence>
<feature type="signal peptide" evidence="2">
    <location>
        <begin position="1"/>
        <end position="22"/>
    </location>
</feature>
<evidence type="ECO:0000313" key="6">
    <source>
        <dbReference type="EMBL" id="KAL0096830.1"/>
    </source>
</evidence>
<organism evidence="6 7">
    <name type="scientific">Phycomyces blakesleeanus</name>
    <dbReference type="NCBI Taxonomy" id="4837"/>
    <lineage>
        <taxon>Eukaryota</taxon>
        <taxon>Fungi</taxon>
        <taxon>Fungi incertae sedis</taxon>
        <taxon>Mucoromycota</taxon>
        <taxon>Mucoromycotina</taxon>
        <taxon>Mucoromycetes</taxon>
        <taxon>Mucorales</taxon>
        <taxon>Phycomycetaceae</taxon>
        <taxon>Phycomyces</taxon>
    </lineage>
</organism>
<evidence type="ECO:0000259" key="5">
    <source>
        <dbReference type="Pfam" id="PF20843"/>
    </source>
</evidence>
<dbReference type="EMBL" id="JBCLYO010000001">
    <property type="protein sequence ID" value="KAL0096830.1"/>
    <property type="molecule type" value="Genomic_DNA"/>
</dbReference>
<keyword evidence="1" id="KW-0812">Transmembrane</keyword>
<evidence type="ECO:0000259" key="3">
    <source>
        <dbReference type="Pfam" id="PF12768"/>
    </source>
</evidence>
<keyword evidence="7" id="KW-1185">Reference proteome</keyword>
<comment type="caution">
    <text evidence="6">The sequence shown here is derived from an EMBL/GenBank/DDBJ whole genome shotgun (WGS) entry which is preliminary data.</text>
</comment>
<feature type="transmembrane region" description="Helical" evidence="1">
    <location>
        <begin position="1117"/>
        <end position="1143"/>
    </location>
</feature>
<dbReference type="Pfam" id="PF20842">
    <property type="entry name" value="Rax2_2"/>
    <property type="match status" value="1"/>
</dbReference>
<evidence type="ECO:0000256" key="1">
    <source>
        <dbReference type="SAM" id="Phobius"/>
    </source>
</evidence>
<dbReference type="InterPro" id="IPR048266">
    <property type="entry name" value="Rax2-like_second"/>
</dbReference>
<evidence type="ECO:0000259" key="4">
    <source>
        <dbReference type="Pfam" id="PF20842"/>
    </source>
</evidence>
<reference evidence="6 7" key="1">
    <citation type="submission" date="2024-04" db="EMBL/GenBank/DDBJ databases">
        <title>Symmetric and asymmetric DNA N6-adenine methylation regulates different biological responses in Mucorales.</title>
        <authorList>
            <consortium name="Lawrence Berkeley National Laboratory"/>
            <person name="Lax C."/>
            <person name="Mondo S.J."/>
            <person name="Osorio-Concepcion M."/>
            <person name="Muszewska A."/>
            <person name="Corrochano-Luque M."/>
            <person name="Gutierrez G."/>
            <person name="Riley R."/>
            <person name="Lipzen A."/>
            <person name="Guo J."/>
            <person name="Hundley H."/>
            <person name="Amirebrahimi M."/>
            <person name="Ng V."/>
            <person name="Lorenzo-Gutierrez D."/>
            <person name="Binder U."/>
            <person name="Yang J."/>
            <person name="Song Y."/>
            <person name="Canovas D."/>
            <person name="Navarro E."/>
            <person name="Freitag M."/>
            <person name="Gabaldon T."/>
            <person name="Grigoriev I.V."/>
            <person name="Corrochano L.M."/>
            <person name="Nicolas F.E."/>
            <person name="Garre V."/>
        </authorList>
    </citation>
    <scope>NUCLEOTIDE SEQUENCE [LARGE SCALE GENOMIC DNA]</scope>
    <source>
        <strain evidence="6 7">L51</strain>
    </source>
</reference>
<dbReference type="InterPro" id="IPR048265">
    <property type="entry name" value="Rax2-like_third"/>
</dbReference>
<proteinExistence type="predicted"/>
<name>A0ABR3BEG8_PHYBL</name>
<keyword evidence="2" id="KW-0732">Signal</keyword>
<keyword evidence="1" id="KW-1133">Transmembrane helix</keyword>
<feature type="domain" description="Rax2-like C-terminal" evidence="3">
    <location>
        <begin position="628"/>
        <end position="833"/>
    </location>
</feature>
<accession>A0ABR3BEG8</accession>
<dbReference type="Proteomes" id="UP001448207">
    <property type="component" value="Unassembled WGS sequence"/>
</dbReference>
<evidence type="ECO:0000256" key="2">
    <source>
        <dbReference type="SAM" id="SignalP"/>
    </source>
</evidence>
<dbReference type="InterPro" id="IPR036322">
    <property type="entry name" value="WD40_repeat_dom_sf"/>
</dbReference>
<dbReference type="PANTHER" id="PTHR31778:SF2">
    <property type="entry name" value="BUD SITE SELECTION PROTEIN RAX2"/>
    <property type="match status" value="1"/>
</dbReference>
<dbReference type="SUPFAM" id="SSF50978">
    <property type="entry name" value="WD40 repeat-like"/>
    <property type="match status" value="1"/>
</dbReference>
<feature type="domain" description="Rax2-like third" evidence="5">
    <location>
        <begin position="382"/>
        <end position="539"/>
    </location>
</feature>
<dbReference type="Pfam" id="PF12768">
    <property type="entry name" value="Rax2"/>
    <property type="match status" value="2"/>
</dbReference>
<feature type="domain" description="Rax2-like second" evidence="4">
    <location>
        <begin position="228"/>
        <end position="371"/>
    </location>
</feature>
<dbReference type="PANTHER" id="PTHR31778">
    <property type="entry name" value="BUD SITE SELECTION PROTEIN RAX2"/>
    <property type="match status" value="1"/>
</dbReference>
<protein>
    <submittedName>
        <fullName evidence="6">Cortical protein marker for cell polarity-domain-containing protein</fullName>
    </submittedName>
</protein>
<sequence>MSIVHFVAWLGCAWILFQSCQASLVTHPNLNFTQPGYLGIAGSYQGISFYTDTLQLTTIPTSTASILSFSSQTFKLLASSSTNGSVYATCVLSSNSSNTLYIGGEFTQFGSALVSNIAQVDLATNTITSLSKGLDGPVYSLLCDQTTNSVYVGGEFLAPLSDAPLYSASLSKYGGSVAVWSNNSWEALPWKGLNGPVYTIAKNPKTNSIMFGGQFDMTKDGQAEFEPDSQPINLAAFSTVSATNTDSVYNDPKSVLCPSEKSAPWHLKTGETGSWEAYFSLSVSPSLIRLANTFAKDSGVKNFSVLSLATNTYFNLSYIDPLTLRTKTCSTQCQLTQSTKLEFQDFIILDSSITYGVRIEIASWYGSGGGLAGVQIYQSEIFVHAVQDLNFPTCTASSPAFEAKVATVGSWEASVPTGSYQHILSTTISADKLGDTSASVDFIPNLPEPGFYEVMLYTPGCGNNTACQQRTQVDLTIYTAPNKTTVFTLNQNNTADASVPIYSGYFVATSLQFSPHITLNVAKSAITSSAKTITLVANAAQWIKSASMSSISSILEYKPNQGLDGTTAQTLSWAPLTETLPTKSIVRALDATDGDLYIGGTFTTIIGTGTGYQNMVRFGQISKKLEPLQSNGLNGPVNALLRSGSDLYIGGNFTSLQGSPNTPLSYTAIYNTNANTWSALGGGVNGPVFSLQSTDNEKSILVSGAFTSMIGSTSSLARQSTGNAWWNLSISDWSANTPLLSGTIYGAFQIDNNLPTSYYIGSINNAQQFQSQGLTFIDGSSTLSTLPFYPDASKPVEINAGALWKNPLNNGTWSTVVAGNFELNNGIYNTAIYDNGVWSGLGSNWKGNVTSMAVHDNFLYMSGEFDANDFTASNFAVYNLVDKSFVLYPELHTLDGTMAKVNVIRPNSIASGIVVGGDFSVAGNVTCKGVCALNPLNHLWTSFGDGISGTVQDMTFTEKTLVVTGDLKISDAVVSMAEYNYQTSGWSSPVVLPGPCSAISYDDGTKNTYIAGKDSSTAYLGIWDGSLFTIPNSTLGPGSVISQMTTVQISSNNSESSSLKTRILNLNQYGNVSFALFDGTAWIPYIVSSSADGLQKENNLIWFCGIHIYTGYLSQGLVIFISVAAGFGIVFVIIAIALSMLFLMRAKENNISPSANPLGYYGKPPRSPQSLIDMLESDKDPKRGSIGTYFDSRFSTMSRNGLTGREMMQTITSFGGSTDGLSATSTYVMPPQIKEISNISQYNHIRPDSSVRPQSELHRISDYSTFNGYGEPMENITPNNYNPFRASAIGIAVTADKPNGPTSSGDYVSRNSNMPSQPSFLNIAPPNTGVFTTQSQVTSNSVSFSSLVPVPASVATAPASSALNLSNLVPTT</sequence>